<evidence type="ECO:0000313" key="2">
    <source>
        <dbReference type="EMBL" id="GJT62934.1"/>
    </source>
</evidence>
<name>A0ABQ5FIP3_9ASTR</name>
<gene>
    <name evidence="2" type="ORF">Tco_1006467</name>
</gene>
<dbReference type="EMBL" id="BQNB010017418">
    <property type="protein sequence ID" value="GJT62934.1"/>
    <property type="molecule type" value="Genomic_DNA"/>
</dbReference>
<sequence>MYKEYLVEFWYSTKALDNSNVSFSTPTGGIYGKVGVNTFRNAIGASIPPRLLRGSCSCQRDSKKSLLPPSLANGINIDYASIFWEDIIIKLNKKHREKVVPYTRILSLLMMYKMKEGYRYGELILYPTQVFSVNNWALKPNQPEEPPFTDHMLTICAADMPVVFKDPKTSSKAESVSEVTKPEAKPGHKKLLASKQPSVSSRDATKASFIIYFESASGCDASADSIAEADPGLSAPSTNPHVLANKTKSVEEEETSNTIKLEDLGKLVSHVQPSFKDIDSPEDDPVIVVDDSDENEETEKDEVHLTPNVETEDTSVPKSSSPRTKDKLKLLSLKLNPPFQNVEQLKEQLKQVHELEIELPGDLKEIPTKLDDFKKNVASLTSQVVKLKTLQWELPAEFLLLPAQVASVQAKLKTLDDLPSLLLNVTQALNKFTQGKKAMSSKDAEEVSTESDSDDETTHVPSSMKIEEEPKAEAARHEGEIRKEELIDLLGPDVVNRYYNDKLQYEKYYDKMLNRRAKSRITNCDILTRKDDTSEIIPKFKASDLHLGEWREVVKS</sequence>
<feature type="region of interest" description="Disordered" evidence="1">
    <location>
        <begin position="273"/>
        <end position="324"/>
    </location>
</feature>
<feature type="compositionally biased region" description="Acidic residues" evidence="1">
    <location>
        <begin position="446"/>
        <end position="455"/>
    </location>
</feature>
<feature type="compositionally biased region" description="Basic and acidic residues" evidence="1">
    <location>
        <begin position="465"/>
        <end position="478"/>
    </location>
</feature>
<feature type="region of interest" description="Disordered" evidence="1">
    <location>
        <begin position="230"/>
        <end position="257"/>
    </location>
</feature>
<accession>A0ABQ5FIP3</accession>
<evidence type="ECO:0000313" key="3">
    <source>
        <dbReference type="Proteomes" id="UP001151760"/>
    </source>
</evidence>
<feature type="compositionally biased region" description="Acidic residues" evidence="1">
    <location>
        <begin position="280"/>
        <end position="300"/>
    </location>
</feature>
<keyword evidence="3" id="KW-1185">Reference proteome</keyword>
<protein>
    <submittedName>
        <fullName evidence="2">Uncharacterized protein</fullName>
    </submittedName>
</protein>
<reference evidence="2" key="2">
    <citation type="submission" date="2022-01" db="EMBL/GenBank/DDBJ databases">
        <authorList>
            <person name="Yamashiro T."/>
            <person name="Shiraishi A."/>
            <person name="Satake H."/>
            <person name="Nakayama K."/>
        </authorList>
    </citation>
    <scope>NUCLEOTIDE SEQUENCE</scope>
</reference>
<proteinExistence type="predicted"/>
<evidence type="ECO:0000256" key="1">
    <source>
        <dbReference type="SAM" id="MobiDB-lite"/>
    </source>
</evidence>
<feature type="region of interest" description="Disordered" evidence="1">
    <location>
        <begin position="168"/>
        <end position="198"/>
    </location>
</feature>
<reference evidence="2" key="1">
    <citation type="journal article" date="2022" name="Int. J. Mol. Sci.">
        <title>Draft Genome of Tanacetum Coccineum: Genomic Comparison of Closely Related Tanacetum-Family Plants.</title>
        <authorList>
            <person name="Yamashiro T."/>
            <person name="Shiraishi A."/>
            <person name="Nakayama K."/>
            <person name="Satake H."/>
        </authorList>
    </citation>
    <scope>NUCLEOTIDE SEQUENCE</scope>
</reference>
<dbReference type="Proteomes" id="UP001151760">
    <property type="component" value="Unassembled WGS sequence"/>
</dbReference>
<comment type="caution">
    <text evidence="2">The sequence shown here is derived from an EMBL/GenBank/DDBJ whole genome shotgun (WGS) entry which is preliminary data.</text>
</comment>
<organism evidence="2 3">
    <name type="scientific">Tanacetum coccineum</name>
    <dbReference type="NCBI Taxonomy" id="301880"/>
    <lineage>
        <taxon>Eukaryota</taxon>
        <taxon>Viridiplantae</taxon>
        <taxon>Streptophyta</taxon>
        <taxon>Embryophyta</taxon>
        <taxon>Tracheophyta</taxon>
        <taxon>Spermatophyta</taxon>
        <taxon>Magnoliopsida</taxon>
        <taxon>eudicotyledons</taxon>
        <taxon>Gunneridae</taxon>
        <taxon>Pentapetalae</taxon>
        <taxon>asterids</taxon>
        <taxon>campanulids</taxon>
        <taxon>Asterales</taxon>
        <taxon>Asteraceae</taxon>
        <taxon>Asteroideae</taxon>
        <taxon>Anthemideae</taxon>
        <taxon>Anthemidinae</taxon>
        <taxon>Tanacetum</taxon>
    </lineage>
</organism>
<feature type="region of interest" description="Disordered" evidence="1">
    <location>
        <begin position="434"/>
        <end position="478"/>
    </location>
</feature>